<dbReference type="Proteomes" id="UP000245021">
    <property type="component" value="Unassembled WGS sequence"/>
</dbReference>
<proteinExistence type="predicted"/>
<dbReference type="Pfam" id="PF01569">
    <property type="entry name" value="PAP2"/>
    <property type="match status" value="1"/>
</dbReference>
<evidence type="ECO:0000313" key="3">
    <source>
        <dbReference type="EMBL" id="GBG96041.1"/>
    </source>
</evidence>
<keyword evidence="1" id="KW-1133">Transmembrane helix</keyword>
<feature type="domain" description="Phosphatidic acid phosphatase type 2/haloperoxidase" evidence="2">
    <location>
        <begin position="91"/>
        <end position="205"/>
    </location>
</feature>
<feature type="transmembrane region" description="Helical" evidence="1">
    <location>
        <begin position="131"/>
        <end position="151"/>
    </location>
</feature>
<gene>
    <name evidence="3" type="primary">pgpB_1</name>
    <name evidence="3" type="ORF">NtB2_00144</name>
</gene>
<evidence type="ECO:0000259" key="2">
    <source>
        <dbReference type="SMART" id="SM00014"/>
    </source>
</evidence>
<reference evidence="3 4" key="1">
    <citation type="journal article" date="2018" name="Genome Announc.">
        <title>Draft Genome Sequence of Lactococcus sp. Strain NtB2 (JCM 32569), Isolated from the Gut of the Higher Termite Nasutitermes takasagoensis.</title>
        <authorList>
            <person name="Noda S."/>
            <person name="Aihara C."/>
            <person name="Yuki M."/>
            <person name="Ohkuma M."/>
        </authorList>
    </citation>
    <scope>NUCLEOTIDE SEQUENCE [LARGE SCALE GENOMIC DNA]</scope>
    <source>
        <strain evidence="3 4">NtB2</strain>
    </source>
</reference>
<evidence type="ECO:0000313" key="4">
    <source>
        <dbReference type="Proteomes" id="UP000245021"/>
    </source>
</evidence>
<protein>
    <submittedName>
        <fullName evidence="3">Membrane-associated phospholipid phosphatase</fullName>
    </submittedName>
</protein>
<dbReference type="EMBL" id="BFFO01000001">
    <property type="protein sequence ID" value="GBG96041.1"/>
    <property type="molecule type" value="Genomic_DNA"/>
</dbReference>
<accession>A0A2R5HIW4</accession>
<feature type="transmembrane region" description="Helical" evidence="1">
    <location>
        <begin position="163"/>
        <end position="184"/>
    </location>
</feature>
<dbReference type="AlphaFoldDB" id="A0A2R5HIW4"/>
<comment type="caution">
    <text evidence="3">The sequence shown here is derived from an EMBL/GenBank/DDBJ whole genome shotgun (WGS) entry which is preliminary data.</text>
</comment>
<dbReference type="RefSeq" id="WP_109245029.1">
    <property type="nucleotide sequence ID" value="NZ_BFFO01000001.1"/>
</dbReference>
<feature type="transmembrane region" description="Helical" evidence="1">
    <location>
        <begin position="50"/>
        <end position="83"/>
    </location>
</feature>
<sequence length="217" mass="23865">MQNKKFYVPALVSLLLFILLTLLVKANYTHSPIPGFDPAIQNFGFQMQGNAFLLGISELIATLLGPKGGLVLSVLIFLVLFFAFRKRAEAIWFAGIIIVGVGFNTGLKVLIGRVRPDIHRIPAYAHEPGMSFASGHSLFATLIFGCLFLMLAQHLKSRAAQWLAGIIALLFIGLAMFSRILLGVHYPSDTVAGFLLGLFLICLSYPALKNYQKNRLL</sequence>
<keyword evidence="1" id="KW-0812">Transmembrane</keyword>
<evidence type="ECO:0000256" key="1">
    <source>
        <dbReference type="SAM" id="Phobius"/>
    </source>
</evidence>
<keyword evidence="1" id="KW-0472">Membrane</keyword>
<keyword evidence="4" id="KW-1185">Reference proteome</keyword>
<dbReference type="SUPFAM" id="SSF48317">
    <property type="entry name" value="Acid phosphatase/Vanadium-dependent haloperoxidase"/>
    <property type="match status" value="1"/>
</dbReference>
<dbReference type="PANTHER" id="PTHR14969:SF13">
    <property type="entry name" value="AT30094P"/>
    <property type="match status" value="1"/>
</dbReference>
<feature type="transmembrane region" description="Helical" evidence="1">
    <location>
        <begin position="190"/>
        <end position="208"/>
    </location>
</feature>
<dbReference type="SMART" id="SM00014">
    <property type="entry name" value="acidPPc"/>
    <property type="match status" value="1"/>
</dbReference>
<dbReference type="CDD" id="cd03392">
    <property type="entry name" value="PAP2_like_2"/>
    <property type="match status" value="1"/>
</dbReference>
<organism evidence="3 4">
    <name type="scientific">Lactococcus termiticola</name>
    <dbReference type="NCBI Taxonomy" id="2169526"/>
    <lineage>
        <taxon>Bacteria</taxon>
        <taxon>Bacillati</taxon>
        <taxon>Bacillota</taxon>
        <taxon>Bacilli</taxon>
        <taxon>Lactobacillales</taxon>
        <taxon>Streptococcaceae</taxon>
        <taxon>Lactococcus</taxon>
    </lineage>
</organism>
<dbReference type="Gene3D" id="1.20.144.10">
    <property type="entry name" value="Phosphatidic acid phosphatase type 2/haloperoxidase"/>
    <property type="match status" value="2"/>
</dbReference>
<dbReference type="InterPro" id="IPR036938">
    <property type="entry name" value="PAP2/HPO_sf"/>
</dbReference>
<dbReference type="OrthoDB" id="9789113at2"/>
<feature type="transmembrane region" description="Helical" evidence="1">
    <location>
        <begin position="90"/>
        <end position="111"/>
    </location>
</feature>
<dbReference type="PANTHER" id="PTHR14969">
    <property type="entry name" value="SPHINGOSINE-1-PHOSPHATE PHOSPHOHYDROLASE"/>
    <property type="match status" value="1"/>
</dbReference>
<dbReference type="InterPro" id="IPR000326">
    <property type="entry name" value="PAP2/HPO"/>
</dbReference>
<name>A0A2R5HIW4_9LACT</name>